<evidence type="ECO:0000313" key="1">
    <source>
        <dbReference type="EMBL" id="PYH90039.1"/>
    </source>
</evidence>
<accession>A0A319CZ40</accession>
<dbReference type="PANTHER" id="PTHR37852">
    <property type="entry name" value="YALI0B21208P"/>
    <property type="match status" value="1"/>
</dbReference>
<evidence type="ECO:0000313" key="2">
    <source>
        <dbReference type="Proteomes" id="UP000247810"/>
    </source>
</evidence>
<name>A0A319CZ40_9EURO</name>
<keyword evidence="2" id="KW-1185">Reference proteome</keyword>
<dbReference type="OrthoDB" id="5584028at2759"/>
<reference evidence="1 2" key="1">
    <citation type="submission" date="2018-02" db="EMBL/GenBank/DDBJ databases">
        <title>The genomes of Aspergillus section Nigri reveals drivers in fungal speciation.</title>
        <authorList>
            <consortium name="DOE Joint Genome Institute"/>
            <person name="Vesth T.C."/>
            <person name="Nybo J."/>
            <person name="Theobald S."/>
            <person name="Brandl J."/>
            <person name="Frisvad J.C."/>
            <person name="Nielsen K.F."/>
            <person name="Lyhne E.K."/>
            <person name="Kogle M.E."/>
            <person name="Kuo A."/>
            <person name="Riley R."/>
            <person name="Clum A."/>
            <person name="Nolan M."/>
            <person name="Lipzen A."/>
            <person name="Salamov A."/>
            <person name="Henrissat B."/>
            <person name="Wiebenga A."/>
            <person name="De vries R.P."/>
            <person name="Grigoriev I.V."/>
            <person name="Mortensen U.H."/>
            <person name="Andersen M.R."/>
            <person name="Baker S.E."/>
        </authorList>
    </citation>
    <scope>NUCLEOTIDE SEQUENCE [LARGE SCALE GENOMIC DNA]</scope>
    <source>
        <strain evidence="1 2">CBS 707.79</strain>
    </source>
</reference>
<dbReference type="STRING" id="1448320.A0A319CZ40"/>
<dbReference type="VEuPathDB" id="FungiDB:BO71DRAFT_91478"/>
<sequence>MNSSQEPASETPPRAPQSLFKVLGLDKLFESDAPPRLGINVEDRLSYTTTSAFLAGMLMGFSHGKQLASYQFRAENAHRFPTSTQGWFQYHKTKNYVSLLGGMKEGTRMGMKLGIGASVFCLLEETVDYARHDQRDFLSTVTAGLSLSGIYSLMARHDVYTAARTAKLGLKASLVYGMMQDVLEWSKGNRPAYVEFLLGSRRSKTE</sequence>
<dbReference type="EMBL" id="KZ825999">
    <property type="protein sequence ID" value="PYH90039.1"/>
    <property type="molecule type" value="Genomic_DNA"/>
</dbReference>
<dbReference type="AlphaFoldDB" id="A0A319CZ40"/>
<dbReference type="Proteomes" id="UP000247810">
    <property type="component" value="Unassembled WGS sequence"/>
</dbReference>
<protein>
    <submittedName>
        <fullName evidence="1">Uncharacterized protein</fullName>
    </submittedName>
</protein>
<gene>
    <name evidence="1" type="ORF">BO71DRAFT_91478</name>
</gene>
<proteinExistence type="predicted"/>
<dbReference type="PANTHER" id="PTHR37852:SF1">
    <property type="entry name" value="HIG1 DOMAIN-CONTAINING PROTEIN"/>
    <property type="match status" value="1"/>
</dbReference>
<organism evidence="1 2">
    <name type="scientific">Aspergillus ellipticus CBS 707.79</name>
    <dbReference type="NCBI Taxonomy" id="1448320"/>
    <lineage>
        <taxon>Eukaryota</taxon>
        <taxon>Fungi</taxon>
        <taxon>Dikarya</taxon>
        <taxon>Ascomycota</taxon>
        <taxon>Pezizomycotina</taxon>
        <taxon>Eurotiomycetes</taxon>
        <taxon>Eurotiomycetidae</taxon>
        <taxon>Eurotiales</taxon>
        <taxon>Aspergillaceae</taxon>
        <taxon>Aspergillus</taxon>
        <taxon>Aspergillus subgen. Circumdati</taxon>
    </lineage>
</organism>